<dbReference type="Gene3D" id="3.30.70.360">
    <property type="match status" value="1"/>
</dbReference>
<name>A0A1H2WH93_ACIFE</name>
<dbReference type="SUPFAM" id="SSF55031">
    <property type="entry name" value="Bacterial exopeptidase dimerisation domain"/>
    <property type="match status" value="1"/>
</dbReference>
<evidence type="ECO:0000313" key="5">
    <source>
        <dbReference type="Proteomes" id="UP000182379"/>
    </source>
</evidence>
<keyword evidence="2" id="KW-0479">Metal-binding</keyword>
<dbReference type="FunFam" id="3.30.70.360:FF:000001">
    <property type="entry name" value="N-acetyldiaminopimelate deacetylase"/>
    <property type="match status" value="1"/>
</dbReference>
<accession>A0A1H2WH93</accession>
<dbReference type="EMBL" id="FNOP01000006">
    <property type="protein sequence ID" value="SDW79970.1"/>
    <property type="molecule type" value="Genomic_DNA"/>
</dbReference>
<dbReference type="PANTHER" id="PTHR11014">
    <property type="entry name" value="PEPTIDASE M20 FAMILY MEMBER"/>
    <property type="match status" value="1"/>
</dbReference>
<keyword evidence="1 4" id="KW-0378">Hydrolase</keyword>
<dbReference type="PIRSF" id="PIRSF005962">
    <property type="entry name" value="Pept_M20D_amidohydro"/>
    <property type="match status" value="1"/>
</dbReference>
<reference evidence="4 5" key="1">
    <citation type="submission" date="2016-10" db="EMBL/GenBank/DDBJ databases">
        <authorList>
            <person name="Varghese N."/>
            <person name="Submissions S."/>
        </authorList>
    </citation>
    <scope>NUCLEOTIDE SEQUENCE [LARGE SCALE GENOMIC DNA]</scope>
    <source>
        <strain evidence="4 5">WCC6</strain>
    </source>
</reference>
<feature type="binding site" evidence="2">
    <location>
        <position position="164"/>
    </location>
    <ligand>
        <name>Mn(2+)</name>
        <dbReference type="ChEBI" id="CHEBI:29035"/>
        <label>2</label>
    </ligand>
</feature>
<dbReference type="SUPFAM" id="SSF53187">
    <property type="entry name" value="Zn-dependent exopeptidases"/>
    <property type="match status" value="1"/>
</dbReference>
<evidence type="ECO:0000313" key="4">
    <source>
        <dbReference type="EMBL" id="SDW79970.1"/>
    </source>
</evidence>
<comment type="caution">
    <text evidence="4">The sequence shown here is derived from an EMBL/GenBank/DDBJ whole genome shotgun (WGS) entry which is preliminary data.</text>
</comment>
<evidence type="ECO:0000256" key="1">
    <source>
        <dbReference type="ARBA" id="ARBA00022801"/>
    </source>
</evidence>
<keyword evidence="2" id="KW-0464">Manganese</keyword>
<feature type="binding site" evidence="2">
    <location>
        <position position="102"/>
    </location>
    <ligand>
        <name>Mn(2+)</name>
        <dbReference type="ChEBI" id="CHEBI:29035"/>
        <label>2</label>
    </ligand>
</feature>
<feature type="binding site" evidence="2">
    <location>
        <position position="363"/>
    </location>
    <ligand>
        <name>Mn(2+)</name>
        <dbReference type="ChEBI" id="CHEBI:29035"/>
        <label>2</label>
    </ligand>
</feature>
<dbReference type="InterPro" id="IPR036264">
    <property type="entry name" value="Bact_exopeptidase_dim_dom"/>
</dbReference>
<protein>
    <submittedName>
        <fullName evidence="4">Amidohydrolase</fullName>
    </submittedName>
</protein>
<dbReference type="NCBIfam" id="TIGR01891">
    <property type="entry name" value="amidohydrolases"/>
    <property type="match status" value="1"/>
</dbReference>
<dbReference type="AlphaFoldDB" id="A0A1H2WH93"/>
<dbReference type="Pfam" id="PF01546">
    <property type="entry name" value="Peptidase_M20"/>
    <property type="match status" value="1"/>
</dbReference>
<dbReference type="RefSeq" id="WP_074705601.1">
    <property type="nucleotide sequence ID" value="NZ_CAMEFB010000001.1"/>
</dbReference>
<dbReference type="PANTHER" id="PTHR11014:SF63">
    <property type="entry name" value="METALLOPEPTIDASE, PUTATIVE (AFU_ORTHOLOGUE AFUA_6G09600)-RELATED"/>
    <property type="match status" value="1"/>
</dbReference>
<evidence type="ECO:0000259" key="3">
    <source>
        <dbReference type="Pfam" id="PF07687"/>
    </source>
</evidence>
<gene>
    <name evidence="4" type="ORF">SAMN05216495_10648</name>
</gene>
<feature type="binding site" evidence="2">
    <location>
        <position position="104"/>
    </location>
    <ligand>
        <name>Mn(2+)</name>
        <dbReference type="ChEBI" id="CHEBI:29035"/>
        <label>2</label>
    </ligand>
</feature>
<dbReference type="InterPro" id="IPR017439">
    <property type="entry name" value="Amidohydrolase"/>
</dbReference>
<dbReference type="GO" id="GO:0050118">
    <property type="term" value="F:N-acetyldiaminopimelate deacetylase activity"/>
    <property type="evidence" value="ECO:0007669"/>
    <property type="project" value="UniProtKB-ARBA"/>
</dbReference>
<comment type="cofactor">
    <cofactor evidence="2">
        <name>Mn(2+)</name>
        <dbReference type="ChEBI" id="CHEBI:29035"/>
    </cofactor>
    <text evidence="2">The Mn(2+) ion enhances activity.</text>
</comment>
<dbReference type="Proteomes" id="UP000182379">
    <property type="component" value="Unassembled WGS sequence"/>
</dbReference>
<dbReference type="Gene3D" id="3.40.630.10">
    <property type="entry name" value="Zn peptidases"/>
    <property type="match status" value="1"/>
</dbReference>
<dbReference type="Pfam" id="PF07687">
    <property type="entry name" value="M20_dimer"/>
    <property type="match status" value="1"/>
</dbReference>
<feature type="binding site" evidence="2">
    <location>
        <position position="138"/>
    </location>
    <ligand>
        <name>Mn(2+)</name>
        <dbReference type="ChEBI" id="CHEBI:29035"/>
        <label>2</label>
    </ligand>
</feature>
<dbReference type="InterPro" id="IPR011650">
    <property type="entry name" value="Peptidase_M20_dimer"/>
</dbReference>
<dbReference type="GO" id="GO:0019877">
    <property type="term" value="P:diaminopimelate biosynthetic process"/>
    <property type="evidence" value="ECO:0007669"/>
    <property type="project" value="UniProtKB-ARBA"/>
</dbReference>
<proteinExistence type="predicted"/>
<organism evidence="4 5">
    <name type="scientific">Acidaminococcus fermentans</name>
    <dbReference type="NCBI Taxonomy" id="905"/>
    <lineage>
        <taxon>Bacteria</taxon>
        <taxon>Bacillati</taxon>
        <taxon>Bacillota</taxon>
        <taxon>Negativicutes</taxon>
        <taxon>Acidaminococcales</taxon>
        <taxon>Acidaminococcaceae</taxon>
        <taxon>Acidaminococcus</taxon>
    </lineage>
</organism>
<feature type="domain" description="Peptidase M20 dimerisation" evidence="3">
    <location>
        <begin position="184"/>
        <end position="279"/>
    </location>
</feature>
<dbReference type="GO" id="GO:0046872">
    <property type="term" value="F:metal ion binding"/>
    <property type="evidence" value="ECO:0007669"/>
    <property type="project" value="UniProtKB-KW"/>
</dbReference>
<dbReference type="InterPro" id="IPR002933">
    <property type="entry name" value="Peptidase_M20"/>
</dbReference>
<sequence length="402" mass="43956">MDVLHMTEDALEAKCVEWRRWFHEHPEVSTEEKNTSEKIFGILKELGLDPVRGQGHYGVAATIQGGKPGPMVALRADMDALSVREDTGLPYASQNPGVMHACGHDIHMTTLLETILRLLRRKDEIQGSVRILFQPSEELAPTGGARYMMKDGFLKDVKAVFGLHVWPNFVCGQIGVKEGAMMAGSDRIKVVIKGRTSHAGHPQEGIDAIMAAADFLQQVSHIVSRRVSPLATATINIGTIHGGSRYNVVPDEVTLEGTIRTLDETNRKRIPEFIQGILDGLKASAGVDCEFNYYYGYPVLDNWPVPAKLVADTARQVLGEKGLVSHVVPDLTAEDFGFYLQDIPGCFLWLGCGTEGEPVHGLHNAKLCPNEQALVVGSKLMSQVVINALAALNQGVDFNKKD</sequence>
<evidence type="ECO:0000256" key="2">
    <source>
        <dbReference type="PIRSR" id="PIRSR005962-1"/>
    </source>
</evidence>